<name>A0A401TQP5_CHIPU</name>
<gene>
    <name evidence="2" type="ORF">chiPu_0028913</name>
</gene>
<feature type="non-terminal residue" evidence="2">
    <location>
        <position position="1"/>
    </location>
</feature>
<feature type="region of interest" description="Disordered" evidence="1">
    <location>
        <begin position="49"/>
        <end position="71"/>
    </location>
</feature>
<proteinExistence type="predicted"/>
<protein>
    <submittedName>
        <fullName evidence="2">Uncharacterized protein</fullName>
    </submittedName>
</protein>
<reference evidence="2 3" key="1">
    <citation type="journal article" date="2018" name="Nat. Ecol. Evol.">
        <title>Shark genomes provide insights into elasmobranch evolution and the origin of vertebrates.</title>
        <authorList>
            <person name="Hara Y"/>
            <person name="Yamaguchi K"/>
            <person name="Onimaru K"/>
            <person name="Kadota M"/>
            <person name="Koyanagi M"/>
            <person name="Keeley SD"/>
            <person name="Tatsumi K"/>
            <person name="Tanaka K"/>
            <person name="Motone F"/>
            <person name="Kageyama Y"/>
            <person name="Nozu R"/>
            <person name="Adachi N"/>
            <person name="Nishimura O"/>
            <person name="Nakagawa R"/>
            <person name="Tanegashima C"/>
            <person name="Kiyatake I"/>
            <person name="Matsumoto R"/>
            <person name="Murakumo K"/>
            <person name="Nishida K"/>
            <person name="Terakita A"/>
            <person name="Kuratani S"/>
            <person name="Sato K"/>
            <person name="Hyodo S Kuraku.S."/>
        </authorList>
    </citation>
    <scope>NUCLEOTIDE SEQUENCE [LARGE SCALE GENOMIC DNA]</scope>
</reference>
<dbReference type="Proteomes" id="UP000287033">
    <property type="component" value="Unassembled WGS sequence"/>
</dbReference>
<organism evidence="2 3">
    <name type="scientific">Chiloscyllium punctatum</name>
    <name type="common">Brownbanded bambooshark</name>
    <name type="synonym">Hemiscyllium punctatum</name>
    <dbReference type="NCBI Taxonomy" id="137246"/>
    <lineage>
        <taxon>Eukaryota</taxon>
        <taxon>Metazoa</taxon>
        <taxon>Chordata</taxon>
        <taxon>Craniata</taxon>
        <taxon>Vertebrata</taxon>
        <taxon>Chondrichthyes</taxon>
        <taxon>Elasmobranchii</taxon>
        <taxon>Galeomorphii</taxon>
        <taxon>Galeoidea</taxon>
        <taxon>Orectolobiformes</taxon>
        <taxon>Hemiscylliidae</taxon>
        <taxon>Chiloscyllium</taxon>
    </lineage>
</organism>
<feature type="compositionally biased region" description="Basic and acidic residues" evidence="1">
    <location>
        <begin position="60"/>
        <end position="71"/>
    </location>
</feature>
<evidence type="ECO:0000256" key="1">
    <source>
        <dbReference type="SAM" id="MobiDB-lite"/>
    </source>
</evidence>
<sequence length="71" mass="7648">AVERADAGADHHVGDHAMRRQCLQHADLDRAKAAAAGKHKGGLRCIRIGDGQGAAPWSPRSERAARRWGEL</sequence>
<comment type="caution">
    <text evidence="2">The sequence shown here is derived from an EMBL/GenBank/DDBJ whole genome shotgun (WGS) entry which is preliminary data.</text>
</comment>
<dbReference type="AlphaFoldDB" id="A0A401TQP5"/>
<evidence type="ECO:0000313" key="2">
    <source>
        <dbReference type="EMBL" id="GCC44987.1"/>
    </source>
</evidence>
<dbReference type="EMBL" id="BEZZ01143334">
    <property type="protein sequence ID" value="GCC44987.1"/>
    <property type="molecule type" value="Genomic_DNA"/>
</dbReference>
<accession>A0A401TQP5</accession>
<keyword evidence="3" id="KW-1185">Reference proteome</keyword>
<evidence type="ECO:0000313" key="3">
    <source>
        <dbReference type="Proteomes" id="UP000287033"/>
    </source>
</evidence>